<feature type="chain" id="PRO_5042869547" evidence="2">
    <location>
        <begin position="21"/>
        <end position="383"/>
    </location>
</feature>
<evidence type="ECO:0000256" key="1">
    <source>
        <dbReference type="SAM" id="MobiDB-lite"/>
    </source>
</evidence>
<comment type="caution">
    <text evidence="3">The sequence shown here is derived from an EMBL/GenBank/DDBJ whole genome shotgun (WGS) entry which is preliminary data.</text>
</comment>
<feature type="region of interest" description="Disordered" evidence="1">
    <location>
        <begin position="236"/>
        <end position="263"/>
    </location>
</feature>
<evidence type="ECO:0000313" key="4">
    <source>
        <dbReference type="Proteomes" id="UP001420932"/>
    </source>
</evidence>
<feature type="compositionally biased region" description="Low complexity" evidence="1">
    <location>
        <begin position="353"/>
        <end position="364"/>
    </location>
</feature>
<organism evidence="3 4">
    <name type="scientific">Stephania yunnanensis</name>
    <dbReference type="NCBI Taxonomy" id="152371"/>
    <lineage>
        <taxon>Eukaryota</taxon>
        <taxon>Viridiplantae</taxon>
        <taxon>Streptophyta</taxon>
        <taxon>Embryophyta</taxon>
        <taxon>Tracheophyta</taxon>
        <taxon>Spermatophyta</taxon>
        <taxon>Magnoliopsida</taxon>
        <taxon>Ranunculales</taxon>
        <taxon>Menispermaceae</taxon>
        <taxon>Menispermoideae</taxon>
        <taxon>Cissampelideae</taxon>
        <taxon>Stephania</taxon>
    </lineage>
</organism>
<dbReference type="EMBL" id="JBBNAF010000034">
    <property type="protein sequence ID" value="KAK9082213.1"/>
    <property type="molecule type" value="Genomic_DNA"/>
</dbReference>
<name>A0AAP0HBJ4_9MAGN</name>
<reference evidence="3 4" key="1">
    <citation type="submission" date="2024-01" db="EMBL/GenBank/DDBJ databases">
        <title>Genome assemblies of Stephania.</title>
        <authorList>
            <person name="Yang L."/>
        </authorList>
    </citation>
    <scope>NUCLEOTIDE SEQUENCE [LARGE SCALE GENOMIC DNA]</scope>
    <source>
        <strain evidence="3">YNDBR</strain>
        <tissue evidence="3">Leaf</tissue>
    </source>
</reference>
<feature type="compositionally biased region" description="Polar residues" evidence="1">
    <location>
        <begin position="336"/>
        <end position="345"/>
    </location>
</feature>
<gene>
    <name evidence="3" type="ORF">Syun_031662</name>
</gene>
<evidence type="ECO:0000313" key="3">
    <source>
        <dbReference type="EMBL" id="KAK9082213.1"/>
    </source>
</evidence>
<dbReference type="Proteomes" id="UP001420932">
    <property type="component" value="Unassembled WGS sequence"/>
</dbReference>
<dbReference type="Gene3D" id="1.10.225.10">
    <property type="entry name" value="Saposin-like"/>
    <property type="match status" value="1"/>
</dbReference>
<dbReference type="AlphaFoldDB" id="A0AAP0HBJ4"/>
<feature type="signal peptide" evidence="2">
    <location>
        <begin position="1"/>
        <end position="20"/>
    </location>
</feature>
<accession>A0AAP0HBJ4</accession>
<keyword evidence="4" id="KW-1185">Reference proteome</keyword>
<proteinExistence type="predicted"/>
<sequence>MLNKMNVGIVALSLVVLALALNVDARNAFVFKRGDGVEKLLSDPSLPEKVHLFASDACHLLPKDLEVKCVEMLDSYANQAILFLQTYFSEKVLCNSTGIKRIWRIRLLIGLETVFPALHLRLLWYIFYAKHLKISNLRYLFDRSHLGEPLRSNGPVQIFTFQGMTTYEYVVAMRAMSEAPAGVGDEEMPNILYSPSGSATTGLSGGSSLGLQYKGAWCTPPRVFVDYQDEVIPHLEPGMLPSTVDPDAAGFAERGEKQPKKPVRISAWKLAKLDSSEAMRAAAKARASSSVLRPIDNQRLPAADMSSSENMSVRSSVSTDLGGNKDNKSDLKLSPLGNSSVPSQGSRDECDSGTHSMSSFSSPSHIRESVNLSPLPLDQPWRF</sequence>
<feature type="region of interest" description="Disordered" evidence="1">
    <location>
        <begin position="300"/>
        <end position="383"/>
    </location>
</feature>
<protein>
    <submittedName>
        <fullName evidence="3">Uncharacterized protein</fullName>
    </submittedName>
</protein>
<feature type="compositionally biased region" description="Low complexity" evidence="1">
    <location>
        <begin position="305"/>
        <end position="318"/>
    </location>
</feature>
<keyword evidence="2" id="KW-0732">Signal</keyword>
<evidence type="ECO:0000256" key="2">
    <source>
        <dbReference type="SAM" id="SignalP"/>
    </source>
</evidence>